<keyword evidence="4" id="KW-1185">Reference proteome</keyword>
<dbReference type="Proteomes" id="UP000198802">
    <property type="component" value="Unassembled WGS sequence"/>
</dbReference>
<feature type="region of interest" description="Disordered" evidence="1">
    <location>
        <begin position="1"/>
        <end position="31"/>
    </location>
</feature>
<feature type="transmembrane region" description="Helical" evidence="2">
    <location>
        <begin position="90"/>
        <end position="111"/>
    </location>
</feature>
<sequence length="223" mass="22504">MTPTPDMPTTTPPDRHSDGRTAADQAAAPAADQARRARRERMLAIVGCLVGAAAVLFSAGSTWVSARVQSGVGEKVVAAPLTVNWSGSSLAPAVTALGLLGLAGTLAIIATRRLGRTVVGILVLLAGIAILVTAGGIAIDPMGAVRGTDEVQAVVPVGEPTITGLSRTAGPWSASFGGLVLAVTGAAVVARARTWPAMSGRYQARVAAPVDAWDAIERGQDPT</sequence>
<dbReference type="EMBL" id="FAOZ01000006">
    <property type="protein sequence ID" value="CUU55978.1"/>
    <property type="molecule type" value="Genomic_DNA"/>
</dbReference>
<evidence type="ECO:0000313" key="3">
    <source>
        <dbReference type="EMBL" id="CUU55978.1"/>
    </source>
</evidence>
<keyword evidence="2" id="KW-0472">Membrane</keyword>
<dbReference type="InterPro" id="IPR019051">
    <property type="entry name" value="Trp_biosyn_TM_oprn/chp"/>
</dbReference>
<organism evidence="3 4">
    <name type="scientific">Parafrankia irregularis</name>
    <dbReference type="NCBI Taxonomy" id="795642"/>
    <lineage>
        <taxon>Bacteria</taxon>
        <taxon>Bacillati</taxon>
        <taxon>Actinomycetota</taxon>
        <taxon>Actinomycetes</taxon>
        <taxon>Frankiales</taxon>
        <taxon>Frankiaceae</taxon>
        <taxon>Parafrankia</taxon>
    </lineage>
</organism>
<dbReference type="RefSeq" id="WP_091275311.1">
    <property type="nucleotide sequence ID" value="NZ_FAOZ01000006.1"/>
</dbReference>
<feature type="transmembrane region" description="Helical" evidence="2">
    <location>
        <begin position="43"/>
        <end position="64"/>
    </location>
</feature>
<accession>A0A0S4QNC1</accession>
<feature type="transmembrane region" description="Helical" evidence="2">
    <location>
        <begin position="172"/>
        <end position="192"/>
    </location>
</feature>
<dbReference type="Pfam" id="PF09534">
    <property type="entry name" value="Trp_oprn_chp"/>
    <property type="match status" value="1"/>
</dbReference>
<feature type="transmembrane region" description="Helical" evidence="2">
    <location>
        <begin position="118"/>
        <end position="139"/>
    </location>
</feature>
<reference evidence="4" key="1">
    <citation type="submission" date="2015-11" db="EMBL/GenBank/DDBJ databases">
        <authorList>
            <person name="Varghese N."/>
        </authorList>
    </citation>
    <scope>NUCLEOTIDE SEQUENCE [LARGE SCALE GENOMIC DNA]</scope>
    <source>
        <strain evidence="4">DSM 45899</strain>
    </source>
</reference>
<protein>
    <submittedName>
        <fullName evidence="3">Trp region conserved hypothetical membrane protein</fullName>
    </submittedName>
</protein>
<proteinExistence type="predicted"/>
<keyword evidence="2" id="KW-0812">Transmembrane</keyword>
<evidence type="ECO:0000313" key="4">
    <source>
        <dbReference type="Proteomes" id="UP000198802"/>
    </source>
</evidence>
<name>A0A0S4QNC1_9ACTN</name>
<feature type="compositionally biased region" description="Low complexity" evidence="1">
    <location>
        <begin position="22"/>
        <end position="31"/>
    </location>
</feature>
<dbReference type="AlphaFoldDB" id="A0A0S4QNC1"/>
<evidence type="ECO:0000256" key="1">
    <source>
        <dbReference type="SAM" id="MobiDB-lite"/>
    </source>
</evidence>
<gene>
    <name evidence="3" type="ORF">Ga0074812_106233</name>
</gene>
<evidence type="ECO:0000256" key="2">
    <source>
        <dbReference type="SAM" id="Phobius"/>
    </source>
</evidence>
<keyword evidence="2" id="KW-1133">Transmembrane helix</keyword>